<name>A0AAD6YCX8_9AGAR</name>
<keyword evidence="4" id="KW-1185">Reference proteome</keyword>
<organism evidence="3 4">
    <name type="scientific">Mycena pura</name>
    <dbReference type="NCBI Taxonomy" id="153505"/>
    <lineage>
        <taxon>Eukaryota</taxon>
        <taxon>Fungi</taxon>
        <taxon>Dikarya</taxon>
        <taxon>Basidiomycota</taxon>
        <taxon>Agaricomycotina</taxon>
        <taxon>Agaricomycetes</taxon>
        <taxon>Agaricomycetidae</taxon>
        <taxon>Agaricales</taxon>
        <taxon>Marasmiineae</taxon>
        <taxon>Mycenaceae</taxon>
        <taxon>Mycena</taxon>
    </lineage>
</organism>
<proteinExistence type="predicted"/>
<evidence type="ECO:0000313" key="4">
    <source>
        <dbReference type="Proteomes" id="UP001219525"/>
    </source>
</evidence>
<feature type="compositionally biased region" description="Low complexity" evidence="1">
    <location>
        <begin position="197"/>
        <end position="210"/>
    </location>
</feature>
<evidence type="ECO:0000256" key="2">
    <source>
        <dbReference type="SAM" id="SignalP"/>
    </source>
</evidence>
<evidence type="ECO:0008006" key="5">
    <source>
        <dbReference type="Google" id="ProtNLM"/>
    </source>
</evidence>
<protein>
    <recommendedName>
        <fullName evidence="5">GPI-anchored surface protein</fullName>
    </recommendedName>
</protein>
<dbReference type="EMBL" id="JARJCW010000052">
    <property type="protein sequence ID" value="KAJ7203065.1"/>
    <property type="molecule type" value="Genomic_DNA"/>
</dbReference>
<keyword evidence="2" id="KW-0732">Signal</keyword>
<evidence type="ECO:0000313" key="3">
    <source>
        <dbReference type="EMBL" id="KAJ7203065.1"/>
    </source>
</evidence>
<comment type="caution">
    <text evidence="3">The sequence shown here is derived from an EMBL/GenBank/DDBJ whole genome shotgun (WGS) entry which is preliminary data.</text>
</comment>
<evidence type="ECO:0000256" key="1">
    <source>
        <dbReference type="SAM" id="MobiDB-lite"/>
    </source>
</evidence>
<feature type="signal peptide" evidence="2">
    <location>
        <begin position="1"/>
        <end position="16"/>
    </location>
</feature>
<dbReference type="Proteomes" id="UP001219525">
    <property type="component" value="Unassembled WGS sequence"/>
</dbReference>
<reference evidence="3" key="1">
    <citation type="submission" date="2023-03" db="EMBL/GenBank/DDBJ databases">
        <title>Massive genome expansion in bonnet fungi (Mycena s.s.) driven by repeated elements and novel gene families across ecological guilds.</title>
        <authorList>
            <consortium name="Lawrence Berkeley National Laboratory"/>
            <person name="Harder C.B."/>
            <person name="Miyauchi S."/>
            <person name="Viragh M."/>
            <person name="Kuo A."/>
            <person name="Thoen E."/>
            <person name="Andreopoulos B."/>
            <person name="Lu D."/>
            <person name="Skrede I."/>
            <person name="Drula E."/>
            <person name="Henrissat B."/>
            <person name="Morin E."/>
            <person name="Kohler A."/>
            <person name="Barry K."/>
            <person name="LaButti K."/>
            <person name="Morin E."/>
            <person name="Salamov A."/>
            <person name="Lipzen A."/>
            <person name="Mereny Z."/>
            <person name="Hegedus B."/>
            <person name="Baldrian P."/>
            <person name="Stursova M."/>
            <person name="Weitz H."/>
            <person name="Taylor A."/>
            <person name="Grigoriev I.V."/>
            <person name="Nagy L.G."/>
            <person name="Martin F."/>
            <person name="Kauserud H."/>
        </authorList>
    </citation>
    <scope>NUCLEOTIDE SEQUENCE</scope>
    <source>
        <strain evidence="3">9144</strain>
    </source>
</reference>
<sequence length="254" mass="25169">MFAVLLVLAGVSVTLAASLASDENPVAILVRQTPDSDCVSSCTTYAKDGQLFAGSVSALCSSTLVGASAQCFDCMVGADLITQTVAQGSIDDFIHTCARLGFAINSVTITSSSNGGSATAGCVSACTSVAQDDQAAAGSTTALCTPTFDDTWTVCFDCMVGADLITQSVAQNVMDDHVQRCATNGFTLSSVTISATGSSDTATASPPSGSSGSGGSSSTGGKTNSQNCLRANARDLAVSAVAVSIMSALVSGSS</sequence>
<accession>A0AAD6YCX8</accession>
<gene>
    <name evidence="3" type="ORF">GGX14DRAFT_462042</name>
</gene>
<feature type="chain" id="PRO_5042079662" description="GPI-anchored surface protein" evidence="2">
    <location>
        <begin position="17"/>
        <end position="254"/>
    </location>
</feature>
<feature type="region of interest" description="Disordered" evidence="1">
    <location>
        <begin position="197"/>
        <end position="224"/>
    </location>
</feature>
<dbReference type="AlphaFoldDB" id="A0AAD6YCX8"/>